<evidence type="ECO:0000313" key="3">
    <source>
        <dbReference type="EMBL" id="SHJ44491.1"/>
    </source>
</evidence>
<accession>A0A1M6JCR1</accession>
<dbReference type="PRINTS" id="PR01438">
    <property type="entry name" value="UNVRSLSTRESS"/>
</dbReference>
<organism evidence="3 4">
    <name type="scientific">Arenibacter nanhaiticus</name>
    <dbReference type="NCBI Taxonomy" id="558155"/>
    <lineage>
        <taxon>Bacteria</taxon>
        <taxon>Pseudomonadati</taxon>
        <taxon>Bacteroidota</taxon>
        <taxon>Flavobacteriia</taxon>
        <taxon>Flavobacteriales</taxon>
        <taxon>Flavobacteriaceae</taxon>
        <taxon>Arenibacter</taxon>
    </lineage>
</organism>
<protein>
    <submittedName>
        <fullName evidence="3">Nucleotide-binding universal stress protein, UspA family</fullName>
    </submittedName>
</protein>
<evidence type="ECO:0000256" key="1">
    <source>
        <dbReference type="ARBA" id="ARBA00008791"/>
    </source>
</evidence>
<comment type="similarity">
    <text evidence="1">Belongs to the universal stress protein A family.</text>
</comment>
<dbReference type="Pfam" id="PF00582">
    <property type="entry name" value="Usp"/>
    <property type="match status" value="1"/>
</dbReference>
<keyword evidence="4" id="KW-1185">Reference proteome</keyword>
<dbReference type="OrthoDB" id="9788959at2"/>
<dbReference type="PANTHER" id="PTHR46268:SF6">
    <property type="entry name" value="UNIVERSAL STRESS PROTEIN UP12"/>
    <property type="match status" value="1"/>
</dbReference>
<dbReference type="STRING" id="558155.SAMN04487911_12154"/>
<dbReference type="RefSeq" id="WP_072765108.1">
    <property type="nucleotide sequence ID" value="NZ_FQYX01000021.1"/>
</dbReference>
<gene>
    <name evidence="3" type="ORF">SAMN04487911_12154</name>
</gene>
<dbReference type="Proteomes" id="UP000184231">
    <property type="component" value="Unassembled WGS sequence"/>
</dbReference>
<dbReference type="SUPFAM" id="SSF52402">
    <property type="entry name" value="Adenine nucleotide alpha hydrolases-like"/>
    <property type="match status" value="2"/>
</dbReference>
<dbReference type="CDD" id="cd00293">
    <property type="entry name" value="USP-like"/>
    <property type="match status" value="1"/>
</dbReference>
<reference evidence="3 4" key="1">
    <citation type="submission" date="2016-11" db="EMBL/GenBank/DDBJ databases">
        <authorList>
            <person name="Jaros S."/>
            <person name="Januszkiewicz K."/>
            <person name="Wedrychowicz H."/>
        </authorList>
    </citation>
    <scope>NUCLEOTIDE SEQUENCE [LARGE SCALE GENOMIC DNA]</scope>
    <source>
        <strain evidence="3 4">CGMCC 1.8863</strain>
    </source>
</reference>
<name>A0A1M6JCR1_9FLAO</name>
<sequence>MKQLLIPTDFSENAWQAMEYGMELFKNTKCVFHILHIDSVMEIMEDDEEVFTTAGLMEDIAIKESMSQMQLVLQRIKRLPPNANHSFVTNVVYAFLVESIRKEIVDKKIDLIIMGTKGGSGLRKFTLGSNTGDVMTKIKCPLLIVPKNARYIKPIEIAFATDFRINYSLNVLDALTKMVQMNKATLSIVYVFGKREALSEQQKENKEILHDYLKEIPHSFQAIQGKNIEASLQEYVKSHGINMIAMVAKNLNFLQRILFRPTVKEISYHTHIPFLVLHE</sequence>
<dbReference type="EMBL" id="FQYX01000021">
    <property type="protein sequence ID" value="SHJ44491.1"/>
    <property type="molecule type" value="Genomic_DNA"/>
</dbReference>
<evidence type="ECO:0000313" key="4">
    <source>
        <dbReference type="Proteomes" id="UP000184231"/>
    </source>
</evidence>
<proteinExistence type="inferred from homology"/>
<evidence type="ECO:0000259" key="2">
    <source>
        <dbReference type="Pfam" id="PF00582"/>
    </source>
</evidence>
<dbReference type="Gene3D" id="3.40.50.12370">
    <property type="match status" value="1"/>
</dbReference>
<dbReference type="InterPro" id="IPR006016">
    <property type="entry name" value="UspA"/>
</dbReference>
<feature type="domain" description="UspA" evidence="2">
    <location>
        <begin position="2"/>
        <end position="146"/>
    </location>
</feature>
<dbReference type="PANTHER" id="PTHR46268">
    <property type="entry name" value="STRESS RESPONSE PROTEIN NHAX"/>
    <property type="match status" value="1"/>
</dbReference>
<dbReference type="AlphaFoldDB" id="A0A1M6JCR1"/>
<dbReference type="InterPro" id="IPR006015">
    <property type="entry name" value="Universal_stress_UspA"/>
</dbReference>